<protein>
    <submittedName>
        <fullName evidence="2">Uncharacterized protein</fullName>
    </submittedName>
</protein>
<evidence type="ECO:0000256" key="1">
    <source>
        <dbReference type="SAM" id="MobiDB-lite"/>
    </source>
</evidence>
<gene>
    <name evidence="2" type="ORF">GPUH_LOCUS11828</name>
</gene>
<dbReference type="Proteomes" id="UP000271098">
    <property type="component" value="Unassembled WGS sequence"/>
</dbReference>
<feature type="compositionally biased region" description="Polar residues" evidence="1">
    <location>
        <begin position="29"/>
        <end position="45"/>
    </location>
</feature>
<name>A0A3P7M0S9_9BILA</name>
<organism evidence="2 3">
    <name type="scientific">Gongylonema pulchrum</name>
    <dbReference type="NCBI Taxonomy" id="637853"/>
    <lineage>
        <taxon>Eukaryota</taxon>
        <taxon>Metazoa</taxon>
        <taxon>Ecdysozoa</taxon>
        <taxon>Nematoda</taxon>
        <taxon>Chromadorea</taxon>
        <taxon>Rhabditida</taxon>
        <taxon>Spirurina</taxon>
        <taxon>Spiruromorpha</taxon>
        <taxon>Spiruroidea</taxon>
        <taxon>Gongylonematidae</taxon>
        <taxon>Gongylonema</taxon>
    </lineage>
</organism>
<evidence type="ECO:0000313" key="2">
    <source>
        <dbReference type="EMBL" id="VDN19330.1"/>
    </source>
</evidence>
<evidence type="ECO:0000313" key="3">
    <source>
        <dbReference type="Proteomes" id="UP000271098"/>
    </source>
</evidence>
<dbReference type="AlphaFoldDB" id="A0A3P7M0S9"/>
<feature type="compositionally biased region" description="Acidic residues" evidence="1">
    <location>
        <begin position="14"/>
        <end position="24"/>
    </location>
</feature>
<reference evidence="2 3" key="1">
    <citation type="submission" date="2018-11" db="EMBL/GenBank/DDBJ databases">
        <authorList>
            <consortium name="Pathogen Informatics"/>
        </authorList>
    </citation>
    <scope>NUCLEOTIDE SEQUENCE [LARGE SCALE GENOMIC DNA]</scope>
</reference>
<dbReference type="EMBL" id="UYRT01078831">
    <property type="protein sequence ID" value="VDN19330.1"/>
    <property type="molecule type" value="Genomic_DNA"/>
</dbReference>
<accession>A0A3P7M0S9</accession>
<proteinExistence type="predicted"/>
<keyword evidence="3" id="KW-1185">Reference proteome</keyword>
<feature type="region of interest" description="Disordered" evidence="1">
    <location>
        <begin position="1"/>
        <end position="45"/>
    </location>
</feature>
<dbReference type="OrthoDB" id="5789348at2759"/>
<feature type="compositionally biased region" description="Basic and acidic residues" evidence="1">
    <location>
        <begin position="1"/>
        <end position="13"/>
    </location>
</feature>
<sequence length="164" mass="18432">MSRYNKLPDKDSRDEEESEVEFEDPPANPSSESDSSLAPISNESLSAVKTNDSSLAAISNDSWLDAKPNIRKVRPPPVKLRMMEPAANKIRVDVLSRGDSVQNKEDQGCHEPIVTVKQMKKPGMIVSFRVDTKKYPALPPLDLRVFCPNYKPKQVWVNGKECTY</sequence>